<sequence length="158" mass="17535">MYELPWTAANIRSVPCIHNCPPKNETIAYALLSSTMNANIRFVLPLHHLFAKTDAQGTRRGRQFDTQISFCPLTTQTQWLIRCENSCSGICASASSRSGFRTRFLTGNPRATKSSRFLGHATSATSSLVLLASFHSPRRFELQTKAVKSLLDADLEEA</sequence>
<dbReference type="EMBL" id="AZBU02000001">
    <property type="protein sequence ID" value="TMS35643.1"/>
    <property type="molecule type" value="Genomic_DNA"/>
</dbReference>
<evidence type="ECO:0000313" key="1">
    <source>
        <dbReference type="EMBL" id="TMS35643.1"/>
    </source>
</evidence>
<organism evidence="1 2">
    <name type="scientific">Steinernema carpocapsae</name>
    <name type="common">Entomopathogenic nematode</name>
    <dbReference type="NCBI Taxonomy" id="34508"/>
    <lineage>
        <taxon>Eukaryota</taxon>
        <taxon>Metazoa</taxon>
        <taxon>Ecdysozoa</taxon>
        <taxon>Nematoda</taxon>
        <taxon>Chromadorea</taxon>
        <taxon>Rhabditida</taxon>
        <taxon>Tylenchina</taxon>
        <taxon>Panagrolaimomorpha</taxon>
        <taxon>Strongyloidoidea</taxon>
        <taxon>Steinernematidae</taxon>
        <taxon>Steinernema</taxon>
    </lineage>
</organism>
<dbReference type="Proteomes" id="UP000298663">
    <property type="component" value="Chromosome X"/>
</dbReference>
<dbReference type="EMBL" id="CM016762">
    <property type="protein sequence ID" value="TMS35643.1"/>
    <property type="molecule type" value="Genomic_DNA"/>
</dbReference>
<keyword evidence="2" id="KW-1185">Reference proteome</keyword>
<dbReference type="AlphaFoldDB" id="A0A4V6I7M6"/>
<protein>
    <submittedName>
        <fullName evidence="1">Uncharacterized protein</fullName>
    </submittedName>
</protein>
<accession>A0A4V6I7M6</accession>
<evidence type="ECO:0000313" key="2">
    <source>
        <dbReference type="Proteomes" id="UP000298663"/>
    </source>
</evidence>
<reference evidence="1 2" key="1">
    <citation type="journal article" date="2015" name="Genome Biol.">
        <title>Comparative genomics of Steinernema reveals deeply conserved gene regulatory networks.</title>
        <authorList>
            <person name="Dillman A.R."/>
            <person name="Macchietto M."/>
            <person name="Porter C.F."/>
            <person name="Rogers A."/>
            <person name="Williams B."/>
            <person name="Antoshechkin I."/>
            <person name="Lee M.M."/>
            <person name="Goodwin Z."/>
            <person name="Lu X."/>
            <person name="Lewis E.E."/>
            <person name="Goodrich-Blair H."/>
            <person name="Stock S.P."/>
            <person name="Adams B.J."/>
            <person name="Sternberg P.W."/>
            <person name="Mortazavi A."/>
        </authorList>
    </citation>
    <scope>NUCLEOTIDE SEQUENCE [LARGE SCALE GENOMIC DNA]</scope>
    <source>
        <strain evidence="1 2">ALL</strain>
    </source>
</reference>
<name>A0A4V6I7M6_STECR</name>
<gene>
    <name evidence="1" type="ORF">L596_003002</name>
</gene>
<reference evidence="1 2" key="2">
    <citation type="journal article" date="2019" name="G3 (Bethesda)">
        <title>Hybrid Assembly of the Genome of the Entomopathogenic Nematode Steinernema carpocapsae Identifies the X-Chromosome.</title>
        <authorList>
            <person name="Serra L."/>
            <person name="Macchietto M."/>
            <person name="Macias-Munoz A."/>
            <person name="McGill C.J."/>
            <person name="Rodriguez I.M."/>
            <person name="Rodriguez B."/>
            <person name="Murad R."/>
            <person name="Mortazavi A."/>
        </authorList>
    </citation>
    <scope>NUCLEOTIDE SEQUENCE [LARGE SCALE GENOMIC DNA]</scope>
    <source>
        <strain evidence="1 2">ALL</strain>
    </source>
</reference>
<proteinExistence type="predicted"/>
<comment type="caution">
    <text evidence="1">The sequence shown here is derived from an EMBL/GenBank/DDBJ whole genome shotgun (WGS) entry which is preliminary data.</text>
</comment>